<protein>
    <recommendedName>
        <fullName evidence="3">AB hydrolase-1 domain-containing protein</fullName>
    </recommendedName>
</protein>
<reference evidence="1" key="2">
    <citation type="submission" date="2020-02" db="EMBL/GenBank/DDBJ databases">
        <authorList>
            <person name="Gilchrist C.L.M."/>
            <person name="Chooi Y.-H."/>
        </authorList>
    </citation>
    <scope>NUCLEOTIDE SEQUENCE</scope>
    <source>
        <strain evidence="1">MST-FP2251</strain>
    </source>
</reference>
<organism evidence="1 2">
    <name type="scientific">Aspergillus nanangensis</name>
    <dbReference type="NCBI Taxonomy" id="2582783"/>
    <lineage>
        <taxon>Eukaryota</taxon>
        <taxon>Fungi</taxon>
        <taxon>Dikarya</taxon>
        <taxon>Ascomycota</taxon>
        <taxon>Pezizomycotina</taxon>
        <taxon>Eurotiomycetes</taxon>
        <taxon>Eurotiomycetidae</taxon>
        <taxon>Eurotiales</taxon>
        <taxon>Aspergillaceae</taxon>
        <taxon>Aspergillus</taxon>
        <taxon>Aspergillus subgen. Circumdati</taxon>
    </lineage>
</organism>
<sequence length="367" mass="40035">MASPLESLALSEIYNVRYDPSVSQQRHTVNGIVITVFGLDQLPLSTVDIAAAWLLHPRLGAQDDMAGIANALVRKWNNTHSHANGPRKGLIAITLDHRNHGTRLLDPAKNDNWRQGNSRHAEDMFETYHGTAQDVSMLISRLPAVLFGASTRHITENAVLGVSLGGHAAWTSIVNEPRIETAIIIVGCPDYVNLMADRARLSKIPSWKKSDPPGSSFLGSESFPSSLMEMVRRFDPASLFLGTGDGAGNVPLRMVPAKGLTDEETESLRPLFTKCLARKKIFNMSGGRDKGVPYRCGEVFVNWLKQVVAPGGVFGDMSIEFEDVVYENAGHEVTPDMADKAIQFMIKALAGAKDSGIVFSRGTKSRI</sequence>
<keyword evidence="2" id="KW-1185">Reference proteome</keyword>
<dbReference type="SUPFAM" id="SSF53474">
    <property type="entry name" value="alpha/beta-Hydrolases"/>
    <property type="match status" value="1"/>
</dbReference>
<dbReference type="InterPro" id="IPR029058">
    <property type="entry name" value="AB_hydrolase_fold"/>
</dbReference>
<proteinExistence type="predicted"/>
<dbReference type="AlphaFoldDB" id="A0AAD4CTB0"/>
<dbReference type="EMBL" id="VCAU01000013">
    <property type="protein sequence ID" value="KAF9892305.1"/>
    <property type="molecule type" value="Genomic_DNA"/>
</dbReference>
<evidence type="ECO:0008006" key="3">
    <source>
        <dbReference type="Google" id="ProtNLM"/>
    </source>
</evidence>
<evidence type="ECO:0000313" key="2">
    <source>
        <dbReference type="Proteomes" id="UP001194746"/>
    </source>
</evidence>
<gene>
    <name evidence="1" type="ORF">FE257_002082</name>
</gene>
<dbReference type="Gene3D" id="3.40.50.1820">
    <property type="entry name" value="alpha/beta hydrolase"/>
    <property type="match status" value="1"/>
</dbReference>
<dbReference type="Proteomes" id="UP001194746">
    <property type="component" value="Unassembled WGS sequence"/>
</dbReference>
<name>A0AAD4CTB0_ASPNN</name>
<evidence type="ECO:0000313" key="1">
    <source>
        <dbReference type="EMBL" id="KAF9892305.1"/>
    </source>
</evidence>
<dbReference type="PANTHER" id="PTHR47381">
    <property type="entry name" value="ALPHA/BETA-HYDROLASES SUPERFAMILY PROTEIN"/>
    <property type="match status" value="1"/>
</dbReference>
<dbReference type="PANTHER" id="PTHR47381:SF3">
    <property type="entry name" value="ALPHA_BETA-HYDROLASES SUPERFAMILY PROTEIN"/>
    <property type="match status" value="1"/>
</dbReference>
<reference evidence="1" key="1">
    <citation type="journal article" date="2019" name="Beilstein J. Org. Chem.">
        <title>Nanangenines: drimane sesquiterpenoids as the dominant metabolite cohort of a novel Australian fungus, Aspergillus nanangensis.</title>
        <authorList>
            <person name="Lacey H.J."/>
            <person name="Gilchrist C.L.M."/>
            <person name="Crombie A."/>
            <person name="Kalaitzis J.A."/>
            <person name="Vuong D."/>
            <person name="Rutledge P.J."/>
            <person name="Turner P."/>
            <person name="Pitt J.I."/>
            <person name="Lacey E."/>
            <person name="Chooi Y.H."/>
            <person name="Piggott A.M."/>
        </authorList>
    </citation>
    <scope>NUCLEOTIDE SEQUENCE</scope>
    <source>
        <strain evidence="1">MST-FP2251</strain>
    </source>
</reference>
<comment type="caution">
    <text evidence="1">The sequence shown here is derived from an EMBL/GenBank/DDBJ whole genome shotgun (WGS) entry which is preliminary data.</text>
</comment>
<accession>A0AAD4CTB0</accession>